<feature type="domain" description="Peptidase M60" evidence="1">
    <location>
        <begin position="1"/>
        <end position="149"/>
    </location>
</feature>
<accession>A0A673MRA6</accession>
<reference evidence="2" key="1">
    <citation type="submission" date="2025-08" db="UniProtKB">
        <authorList>
            <consortium name="Ensembl"/>
        </authorList>
    </citation>
    <scope>IDENTIFICATION</scope>
</reference>
<dbReference type="AlphaFoldDB" id="A0A673MRA6"/>
<dbReference type="Proteomes" id="UP000472270">
    <property type="component" value="Unassembled WGS sequence"/>
</dbReference>
<dbReference type="GO" id="GO:0044325">
    <property type="term" value="F:transmembrane transporter binding"/>
    <property type="evidence" value="ECO:0007669"/>
    <property type="project" value="TreeGrafter"/>
</dbReference>
<dbReference type="PANTHER" id="PTHR15730:SF5">
    <property type="entry name" value="SI:CH211-210B2.2-RELATED"/>
    <property type="match status" value="1"/>
</dbReference>
<dbReference type="InterPro" id="IPR031161">
    <property type="entry name" value="Peptidase_M60_dom"/>
</dbReference>
<dbReference type="Gene3D" id="3.40.390.80">
    <property type="entry name" value="Peptidase M60, enhancin-like domain 2"/>
    <property type="match status" value="1"/>
</dbReference>
<dbReference type="Ensembl" id="ENSSRHT00000094769.1">
    <property type="protein sequence ID" value="ENSSRHP00000092280.1"/>
    <property type="gene ID" value="ENSSRHG00000045538.1"/>
</dbReference>
<sequence>MRSTADLAARPGKFPRKERFFFADVQISHGFMHAGYPIMMHSNSAPALVNVQEAYKSGIWGAIHELGHNQQLGVWEFPLHTTECTCNLWSVYAHEEVLGLNRFNAHPTNLYAETFSKVVNLNLCPFFKAWGWPIQSGVTILWSSIATYDPIFMKLCMLVKNPLMHVLM</sequence>
<keyword evidence="3" id="KW-1185">Reference proteome</keyword>
<evidence type="ECO:0000313" key="3">
    <source>
        <dbReference type="Proteomes" id="UP000472270"/>
    </source>
</evidence>
<name>A0A673MRA6_9TELE</name>
<evidence type="ECO:0000259" key="1">
    <source>
        <dbReference type="PROSITE" id="PS51723"/>
    </source>
</evidence>
<reference evidence="2" key="2">
    <citation type="submission" date="2025-09" db="UniProtKB">
        <authorList>
            <consortium name="Ensembl"/>
        </authorList>
    </citation>
    <scope>IDENTIFICATION</scope>
</reference>
<proteinExistence type="predicted"/>
<evidence type="ECO:0000313" key="2">
    <source>
        <dbReference type="Ensembl" id="ENSSRHP00000092280.1"/>
    </source>
</evidence>
<dbReference type="PROSITE" id="PS51723">
    <property type="entry name" value="PEPTIDASE_M60"/>
    <property type="match status" value="1"/>
</dbReference>
<dbReference type="GO" id="GO:0090314">
    <property type="term" value="P:positive regulation of protein targeting to membrane"/>
    <property type="evidence" value="ECO:0007669"/>
    <property type="project" value="TreeGrafter"/>
</dbReference>
<dbReference type="PANTHER" id="PTHR15730">
    <property type="entry name" value="EXPERIMENTAL AUTOIMMUNE PROSTATITIS ANTIGEN 2-RELATED"/>
    <property type="match status" value="1"/>
</dbReference>
<dbReference type="Pfam" id="PF13402">
    <property type="entry name" value="Peptidase_M60"/>
    <property type="match status" value="1"/>
</dbReference>
<dbReference type="InterPro" id="IPR051244">
    <property type="entry name" value="TCAF"/>
</dbReference>
<organism evidence="2 3">
    <name type="scientific">Sinocyclocheilus rhinocerous</name>
    <dbReference type="NCBI Taxonomy" id="307959"/>
    <lineage>
        <taxon>Eukaryota</taxon>
        <taxon>Metazoa</taxon>
        <taxon>Chordata</taxon>
        <taxon>Craniata</taxon>
        <taxon>Vertebrata</taxon>
        <taxon>Euteleostomi</taxon>
        <taxon>Actinopterygii</taxon>
        <taxon>Neopterygii</taxon>
        <taxon>Teleostei</taxon>
        <taxon>Ostariophysi</taxon>
        <taxon>Cypriniformes</taxon>
        <taxon>Cyprinidae</taxon>
        <taxon>Cyprininae</taxon>
        <taxon>Sinocyclocheilus</taxon>
    </lineage>
</organism>
<protein>
    <recommendedName>
        <fullName evidence="1">Peptidase M60 domain-containing protein</fullName>
    </recommendedName>
</protein>
<dbReference type="GO" id="GO:0005886">
    <property type="term" value="C:plasma membrane"/>
    <property type="evidence" value="ECO:0007669"/>
    <property type="project" value="TreeGrafter"/>
</dbReference>